<proteinExistence type="predicted"/>
<comment type="caution">
    <text evidence="6">The sequence shown here is derived from an EMBL/GenBank/DDBJ whole genome shotgun (WGS) entry which is preliminary data.</text>
</comment>
<dbReference type="PRINTS" id="PR00455">
    <property type="entry name" value="HTHTETR"/>
</dbReference>
<name>A0A4R1F0R3_9GAMM</name>
<evidence type="ECO:0000256" key="4">
    <source>
        <dbReference type="PROSITE-ProRule" id="PRU00335"/>
    </source>
</evidence>
<dbReference type="InterPro" id="IPR023772">
    <property type="entry name" value="DNA-bd_HTH_TetR-type_CS"/>
</dbReference>
<dbReference type="GO" id="GO:0003677">
    <property type="term" value="F:DNA binding"/>
    <property type="evidence" value="ECO:0007669"/>
    <property type="project" value="UniProtKB-UniRule"/>
</dbReference>
<keyword evidence="2 4" id="KW-0238">DNA-binding</keyword>
<gene>
    <name evidence="6" type="ORF">EV695_2331</name>
</gene>
<dbReference type="InterPro" id="IPR001647">
    <property type="entry name" value="HTH_TetR"/>
</dbReference>
<feature type="domain" description="HTH tetR-type" evidence="5">
    <location>
        <begin position="9"/>
        <end position="69"/>
    </location>
</feature>
<dbReference type="PROSITE" id="PS01081">
    <property type="entry name" value="HTH_TETR_1"/>
    <property type="match status" value="1"/>
</dbReference>
<keyword evidence="1" id="KW-0805">Transcription regulation</keyword>
<dbReference type="PANTHER" id="PTHR47506:SF7">
    <property type="entry name" value="TRANSCRIPTIONAL REGULATORY PROTEIN"/>
    <property type="match status" value="1"/>
</dbReference>
<evidence type="ECO:0000256" key="3">
    <source>
        <dbReference type="ARBA" id="ARBA00023163"/>
    </source>
</evidence>
<protein>
    <submittedName>
        <fullName evidence="6">TetR family transcriptional regulator</fullName>
    </submittedName>
</protein>
<keyword evidence="3" id="KW-0804">Transcription</keyword>
<dbReference type="OrthoDB" id="9798857at2"/>
<keyword evidence="7" id="KW-1185">Reference proteome</keyword>
<dbReference type="EMBL" id="SMFQ01000003">
    <property type="protein sequence ID" value="TCJ87816.1"/>
    <property type="molecule type" value="Genomic_DNA"/>
</dbReference>
<evidence type="ECO:0000256" key="2">
    <source>
        <dbReference type="ARBA" id="ARBA00023125"/>
    </source>
</evidence>
<dbReference type="Gene3D" id="1.10.357.10">
    <property type="entry name" value="Tetracycline Repressor, domain 2"/>
    <property type="match status" value="1"/>
</dbReference>
<dbReference type="PANTHER" id="PTHR47506">
    <property type="entry name" value="TRANSCRIPTIONAL REGULATORY PROTEIN"/>
    <property type="match status" value="1"/>
</dbReference>
<evidence type="ECO:0000313" key="6">
    <source>
        <dbReference type="EMBL" id="TCJ87816.1"/>
    </source>
</evidence>
<sequence>MPLSKQHKQTSHDKILSSAITLFSTKGFDQVSIDELMNHAGLTRGAFYAHFESKQAVYAKAVVAGAKRTEISRVKPDDFDDQQWIKYLVNDYLSLEHINQEHSPCPLAFLVTDIANGESEVKEAYTKVFRGLNTAMHKRISKVTEDTKKPEVSKEDIYAATAMMIGSVAIGRALNDESLTSDLLKSSRQSVFELLKL</sequence>
<dbReference type="SUPFAM" id="SSF48498">
    <property type="entry name" value="Tetracyclin repressor-like, C-terminal domain"/>
    <property type="match status" value="1"/>
</dbReference>
<dbReference type="InterPro" id="IPR036271">
    <property type="entry name" value="Tet_transcr_reg_TetR-rel_C_sf"/>
</dbReference>
<evidence type="ECO:0000313" key="7">
    <source>
        <dbReference type="Proteomes" id="UP000294887"/>
    </source>
</evidence>
<evidence type="ECO:0000259" key="5">
    <source>
        <dbReference type="PROSITE" id="PS50977"/>
    </source>
</evidence>
<evidence type="ECO:0000256" key="1">
    <source>
        <dbReference type="ARBA" id="ARBA00023015"/>
    </source>
</evidence>
<dbReference type="Proteomes" id="UP000294887">
    <property type="component" value="Unassembled WGS sequence"/>
</dbReference>
<accession>A0A4R1F0R3</accession>
<dbReference type="AlphaFoldDB" id="A0A4R1F0R3"/>
<dbReference type="Gene3D" id="1.10.10.60">
    <property type="entry name" value="Homeodomain-like"/>
    <property type="match status" value="1"/>
</dbReference>
<dbReference type="InterPro" id="IPR009057">
    <property type="entry name" value="Homeodomain-like_sf"/>
</dbReference>
<organism evidence="6 7">
    <name type="scientific">Cocleimonas flava</name>
    <dbReference type="NCBI Taxonomy" id="634765"/>
    <lineage>
        <taxon>Bacteria</taxon>
        <taxon>Pseudomonadati</taxon>
        <taxon>Pseudomonadota</taxon>
        <taxon>Gammaproteobacteria</taxon>
        <taxon>Thiotrichales</taxon>
        <taxon>Thiotrichaceae</taxon>
        <taxon>Cocleimonas</taxon>
    </lineage>
</organism>
<dbReference type="RefSeq" id="WP_131906061.1">
    <property type="nucleotide sequence ID" value="NZ_BAAAFU010000004.1"/>
</dbReference>
<dbReference type="SUPFAM" id="SSF46689">
    <property type="entry name" value="Homeodomain-like"/>
    <property type="match status" value="1"/>
</dbReference>
<feature type="DNA-binding region" description="H-T-H motif" evidence="4">
    <location>
        <begin position="32"/>
        <end position="51"/>
    </location>
</feature>
<reference evidence="6 7" key="1">
    <citation type="submission" date="2019-03" db="EMBL/GenBank/DDBJ databases">
        <title>Genomic Encyclopedia of Type Strains, Phase IV (KMG-IV): sequencing the most valuable type-strain genomes for metagenomic binning, comparative biology and taxonomic classification.</title>
        <authorList>
            <person name="Goeker M."/>
        </authorList>
    </citation>
    <scope>NUCLEOTIDE SEQUENCE [LARGE SCALE GENOMIC DNA]</scope>
    <source>
        <strain evidence="6 7">DSM 24830</strain>
    </source>
</reference>
<dbReference type="Pfam" id="PF00440">
    <property type="entry name" value="TetR_N"/>
    <property type="match status" value="1"/>
</dbReference>
<dbReference type="PROSITE" id="PS50977">
    <property type="entry name" value="HTH_TETR_2"/>
    <property type="match status" value="1"/>
</dbReference>